<keyword evidence="4" id="KW-1185">Reference proteome</keyword>
<dbReference type="Pfam" id="PF14764">
    <property type="entry name" value="SPG48"/>
    <property type="match status" value="1"/>
</dbReference>
<feature type="domain" description="AP-5 complex subunit zeta-1 ARM repeats" evidence="1">
    <location>
        <begin position="33"/>
        <end position="155"/>
    </location>
</feature>
<evidence type="ECO:0000259" key="1">
    <source>
        <dbReference type="Pfam" id="PF14764"/>
    </source>
</evidence>
<comment type="caution">
    <text evidence="3">The sequence shown here is derived from an EMBL/GenBank/DDBJ whole genome shotgun (WGS) entry which is preliminary data.</text>
</comment>
<dbReference type="Pfam" id="PF25154">
    <property type="entry name" value="TPR_AP5Z1_C"/>
    <property type="match status" value="1"/>
</dbReference>
<sequence>MASKKAEDRDFAYHVRLLAQSARDTSASSDATQETAILDSIKQLHAMCEGHIDLVGTINTPMSKLFQRCSASISQYRSSTCLLMLAMLQFYLDFGDYVLHDADPSLNIFFKSCLSRLYADRTVACATLDFLNHNKRKLLLSHPALLPQYFPLLLKIIAWNGTIVAESFLQLFPALMGPSSFLPLFLALLDLPTLVLALENLECRSGSLLSNNVSMIQKSPAPEALLALMDEAYTGSSTPDQGGDSGDESSTSKDEAEALFADLLRDENDGLAERHWTFPGMAAALEAVMGSARSDRLKQSINLAPRLLQLYFQVAIRDVDDSLLCALLPTLFLRIDAMFPDKNFSSEAQKKCLEFMLAAFQRSPELISIVKKPIIDKIGQPYSSPAKAELALQLCWAVGEYGGGGPSHKAAARELFECLELLLYENLSSRNARRVGDPSRVLSEGTIHERASQARLLSVVVTAITKLATCHRELVPRAHVCLAKVARSHQVLDKIVWRRARDYLGLMHEPAICSSILGPTSGNNDQAGTIRWADANSKAVTHIPFFLLQEKEGPPFHDFTLSDLLGLA</sequence>
<dbReference type="InterPro" id="IPR055450">
    <property type="entry name" value="AP5Z1_ARM"/>
</dbReference>
<gene>
    <name evidence="3" type="ORF">GOP47_0011451</name>
</gene>
<organism evidence="3 4">
    <name type="scientific">Adiantum capillus-veneris</name>
    <name type="common">Maidenhair fern</name>
    <dbReference type="NCBI Taxonomy" id="13818"/>
    <lineage>
        <taxon>Eukaryota</taxon>
        <taxon>Viridiplantae</taxon>
        <taxon>Streptophyta</taxon>
        <taxon>Embryophyta</taxon>
        <taxon>Tracheophyta</taxon>
        <taxon>Polypodiopsida</taxon>
        <taxon>Polypodiidae</taxon>
        <taxon>Polypodiales</taxon>
        <taxon>Pteridineae</taxon>
        <taxon>Pteridaceae</taxon>
        <taxon>Vittarioideae</taxon>
        <taxon>Adiantum</taxon>
    </lineage>
</organism>
<dbReference type="OrthoDB" id="744564at2759"/>
<name>A0A9D4UST8_ADICA</name>
<dbReference type="Proteomes" id="UP000886520">
    <property type="component" value="Chromosome 11"/>
</dbReference>
<proteinExistence type="predicted"/>
<evidence type="ECO:0008006" key="5">
    <source>
        <dbReference type="Google" id="ProtNLM"/>
    </source>
</evidence>
<evidence type="ECO:0000259" key="2">
    <source>
        <dbReference type="Pfam" id="PF25154"/>
    </source>
</evidence>
<dbReference type="AlphaFoldDB" id="A0A9D4UST8"/>
<dbReference type="EMBL" id="JABFUD020000011">
    <property type="protein sequence ID" value="KAI5073438.1"/>
    <property type="molecule type" value="Genomic_DNA"/>
</dbReference>
<evidence type="ECO:0000313" key="3">
    <source>
        <dbReference type="EMBL" id="KAI5073438.1"/>
    </source>
</evidence>
<accession>A0A9D4UST8</accession>
<feature type="domain" description="AP-5 complex subunit zeta-1 C-terminal TPR" evidence="2">
    <location>
        <begin position="254"/>
        <end position="523"/>
    </location>
</feature>
<evidence type="ECO:0000313" key="4">
    <source>
        <dbReference type="Proteomes" id="UP000886520"/>
    </source>
</evidence>
<dbReference type="PANTHER" id="PTHR47885:SF1">
    <property type="entry name" value="AP-5 COMPLEX SUBUNIT ZETA-1"/>
    <property type="match status" value="1"/>
</dbReference>
<protein>
    <recommendedName>
        <fullName evidence="5">AP-5 complex subunit zeta-1</fullName>
    </recommendedName>
</protein>
<dbReference type="PANTHER" id="PTHR47885">
    <property type="entry name" value="AP-5 COMPLEX SUBUNIT ZETA-1"/>
    <property type="match status" value="1"/>
</dbReference>
<dbReference type="InterPro" id="IPR056856">
    <property type="entry name" value="TPR_AP5Z1_C"/>
</dbReference>
<reference evidence="3" key="1">
    <citation type="submission" date="2021-01" db="EMBL/GenBank/DDBJ databases">
        <title>Adiantum capillus-veneris genome.</title>
        <authorList>
            <person name="Fang Y."/>
            <person name="Liao Q."/>
        </authorList>
    </citation>
    <scope>NUCLEOTIDE SEQUENCE</scope>
    <source>
        <strain evidence="3">H3</strain>
        <tissue evidence="3">Leaf</tissue>
    </source>
</reference>